<name>A0A915HNZ5_ROMCU</name>
<dbReference type="WBParaSite" id="nRc.2.0.1.t03077-RA">
    <property type="protein sequence ID" value="nRc.2.0.1.t03077-RA"/>
    <property type="gene ID" value="nRc.2.0.1.g03077"/>
</dbReference>
<evidence type="ECO:0000313" key="2">
    <source>
        <dbReference type="WBParaSite" id="nRc.2.0.1.t03077-RA"/>
    </source>
</evidence>
<keyword evidence="1" id="KW-1185">Reference proteome</keyword>
<reference evidence="2" key="1">
    <citation type="submission" date="2022-11" db="UniProtKB">
        <authorList>
            <consortium name="WormBaseParasite"/>
        </authorList>
    </citation>
    <scope>IDENTIFICATION</scope>
</reference>
<dbReference type="AlphaFoldDB" id="A0A915HNZ5"/>
<accession>A0A915HNZ5</accession>
<evidence type="ECO:0000313" key="1">
    <source>
        <dbReference type="Proteomes" id="UP000887565"/>
    </source>
</evidence>
<protein>
    <submittedName>
        <fullName evidence="2">Uncharacterized protein</fullName>
    </submittedName>
</protein>
<organism evidence="1 2">
    <name type="scientific">Romanomermis culicivorax</name>
    <name type="common">Nematode worm</name>
    <dbReference type="NCBI Taxonomy" id="13658"/>
    <lineage>
        <taxon>Eukaryota</taxon>
        <taxon>Metazoa</taxon>
        <taxon>Ecdysozoa</taxon>
        <taxon>Nematoda</taxon>
        <taxon>Enoplea</taxon>
        <taxon>Dorylaimia</taxon>
        <taxon>Mermithida</taxon>
        <taxon>Mermithoidea</taxon>
        <taxon>Mermithidae</taxon>
        <taxon>Romanomermis</taxon>
    </lineage>
</organism>
<sequence length="104" mass="11840">MDFGKGQIQLANIEKEIISGMLFDDAQISPRLPIPSNPMILDGVEIKDEIEDEEILDLESDNGEDHVMRITKMDEETFILTKSRTYIPPNTTTFVQAVVWSQKD</sequence>
<proteinExistence type="predicted"/>
<dbReference type="Proteomes" id="UP000887565">
    <property type="component" value="Unplaced"/>
</dbReference>